<reference evidence="5 6" key="1">
    <citation type="submission" date="2016-11" db="EMBL/GenBank/DDBJ databases">
        <authorList>
            <person name="Jaros S."/>
            <person name="Januszkiewicz K."/>
            <person name="Wedrychowicz H."/>
        </authorList>
    </citation>
    <scope>NUCLEOTIDE SEQUENCE [LARGE SCALE GENOMIC DNA]</scope>
    <source>
        <strain evidence="5 6">DSM 22807</strain>
    </source>
</reference>
<keyword evidence="6" id="KW-1185">Reference proteome</keyword>
<dbReference type="Pfam" id="PF19567">
    <property type="entry name" value="CpsB_CapC"/>
    <property type="match status" value="1"/>
</dbReference>
<dbReference type="EMBL" id="FQZH01000001">
    <property type="protein sequence ID" value="SHI59905.1"/>
    <property type="molecule type" value="Genomic_DNA"/>
</dbReference>
<dbReference type="InterPro" id="IPR016667">
    <property type="entry name" value="Caps_polysacc_synth_CpsB/CapC"/>
</dbReference>
<sequence>MFWITKKKVFWKDLWKEGCIDMHNHLLWGIDDGSKSLEETIALCNGLQELGITKAIATPHTYPGLWNNSALDINEAYNVYKNSKTTDFIIGVASEYLAESYLEQEIQQNSILTLPGNHILIEFSMLFPPSDRIMESLFQLKLKGYKLILAHPERYLYWKDNLQNFEQLKTFDLYFQINSLSLLGYYGSDVKKLSIQLLEANMYDYIGTDTHRIENINFMKNNPLPLQKSHLKELELIIEGNQIFDITSF</sequence>
<dbReference type="PIRSF" id="PIRSF016557">
    <property type="entry name" value="Caps_synth_CpsB"/>
    <property type="match status" value="1"/>
</dbReference>
<dbReference type="PANTHER" id="PTHR39181">
    <property type="entry name" value="TYROSINE-PROTEIN PHOSPHATASE YWQE"/>
    <property type="match status" value="1"/>
</dbReference>
<evidence type="ECO:0000256" key="4">
    <source>
        <dbReference type="ARBA" id="ARBA00051722"/>
    </source>
</evidence>
<dbReference type="OrthoDB" id="9788539at2"/>
<comment type="similarity">
    <text evidence="1">Belongs to the metallo-dependent hydrolases superfamily. CpsB/CapC family.</text>
</comment>
<dbReference type="Proteomes" id="UP000184232">
    <property type="component" value="Unassembled WGS sequence"/>
</dbReference>
<dbReference type="Gene3D" id="3.20.20.140">
    <property type="entry name" value="Metal-dependent hydrolases"/>
    <property type="match status" value="1"/>
</dbReference>
<evidence type="ECO:0000313" key="6">
    <source>
        <dbReference type="Proteomes" id="UP000184232"/>
    </source>
</evidence>
<keyword evidence="3" id="KW-0378">Hydrolase</keyword>
<organism evidence="5 6">
    <name type="scientific">Flavobacterium haoranii</name>
    <dbReference type="NCBI Taxonomy" id="683124"/>
    <lineage>
        <taxon>Bacteria</taxon>
        <taxon>Pseudomonadati</taxon>
        <taxon>Bacteroidota</taxon>
        <taxon>Flavobacteriia</taxon>
        <taxon>Flavobacteriales</taxon>
        <taxon>Flavobacteriaceae</taxon>
        <taxon>Flavobacterium</taxon>
    </lineage>
</organism>
<comment type="catalytic activity">
    <reaction evidence="4">
        <text>O-phospho-L-tyrosyl-[protein] + H2O = L-tyrosyl-[protein] + phosphate</text>
        <dbReference type="Rhea" id="RHEA:10684"/>
        <dbReference type="Rhea" id="RHEA-COMP:10136"/>
        <dbReference type="Rhea" id="RHEA-COMP:20101"/>
        <dbReference type="ChEBI" id="CHEBI:15377"/>
        <dbReference type="ChEBI" id="CHEBI:43474"/>
        <dbReference type="ChEBI" id="CHEBI:46858"/>
        <dbReference type="ChEBI" id="CHEBI:61978"/>
        <dbReference type="EC" id="3.1.3.48"/>
    </reaction>
</comment>
<evidence type="ECO:0000256" key="1">
    <source>
        <dbReference type="ARBA" id="ARBA00005750"/>
    </source>
</evidence>
<evidence type="ECO:0000256" key="2">
    <source>
        <dbReference type="ARBA" id="ARBA00013064"/>
    </source>
</evidence>
<dbReference type="GO" id="GO:0004725">
    <property type="term" value="F:protein tyrosine phosphatase activity"/>
    <property type="evidence" value="ECO:0007669"/>
    <property type="project" value="UniProtKB-EC"/>
</dbReference>
<dbReference type="GO" id="GO:0030145">
    <property type="term" value="F:manganese ion binding"/>
    <property type="evidence" value="ECO:0007669"/>
    <property type="project" value="InterPro"/>
</dbReference>
<dbReference type="InterPro" id="IPR016195">
    <property type="entry name" value="Pol/histidinol_Pase-like"/>
</dbReference>
<protein>
    <recommendedName>
        <fullName evidence="2">protein-tyrosine-phosphatase</fullName>
        <ecNumber evidence="2">3.1.3.48</ecNumber>
    </recommendedName>
</protein>
<dbReference type="AlphaFoldDB" id="A0A1M6CFU7"/>
<gene>
    <name evidence="5" type="ORF">SAMN05444337_0366</name>
</gene>
<dbReference type="PANTHER" id="PTHR39181:SF1">
    <property type="entry name" value="TYROSINE-PROTEIN PHOSPHATASE YWQE"/>
    <property type="match status" value="1"/>
</dbReference>
<dbReference type="EC" id="3.1.3.48" evidence="2"/>
<evidence type="ECO:0000256" key="3">
    <source>
        <dbReference type="ARBA" id="ARBA00022801"/>
    </source>
</evidence>
<accession>A0A1M6CFU7</accession>
<dbReference type="RefSeq" id="WP_072781009.1">
    <property type="nucleotide sequence ID" value="NZ_CP045292.1"/>
</dbReference>
<proteinExistence type="inferred from homology"/>
<name>A0A1M6CFU7_9FLAO</name>
<dbReference type="SUPFAM" id="SSF89550">
    <property type="entry name" value="PHP domain-like"/>
    <property type="match status" value="1"/>
</dbReference>
<evidence type="ECO:0000313" key="5">
    <source>
        <dbReference type="EMBL" id="SHI59905.1"/>
    </source>
</evidence>
<dbReference type="STRING" id="683124.SAMN05444337_0366"/>